<evidence type="ECO:0000313" key="23">
    <source>
        <dbReference type="Ensembl" id="ENSCLAP00000018266.1"/>
    </source>
</evidence>
<dbReference type="GO" id="GO:0005201">
    <property type="term" value="F:extracellular matrix structural constituent"/>
    <property type="evidence" value="ECO:0007669"/>
    <property type="project" value="TreeGrafter"/>
</dbReference>
<dbReference type="PROSITE" id="PS00280">
    <property type="entry name" value="BPTI_KUNITZ_1"/>
    <property type="match status" value="1"/>
</dbReference>
<dbReference type="Proteomes" id="UP000694398">
    <property type="component" value="Unassembled WGS sequence"/>
</dbReference>
<sequence length="2670" mass="272482">MRPWLLVAALCAGILLGAPRLRAQPGERVTCTRLYAADIVFLLDGSSSIGRNNFREVQSFLEGLVLPFSGAAGAQGVRFAAVQYSDDPRTEFGLDALGSGGDVIRAIRELTYKKGNTRTGAALLHVSDHVFQAQLSRPAVPKVCILITDGKSQDLVDAAAQRLKEQGVKLFAVGIKHADLEELNRVASQPSSDFSFFVNDFGILRTLLPLVSRRVCTTAGGVPVTLPSDDLTSGPRDLVLSETGSQSLRVQWTAASGPVTGYRVHYTPLTGLGQPLPSERKEVNVPAGETSVRLRGLRPLTEYQVTVVALYANSIGEAVSGTARTTALAGPELTVQNTTAHSLLVAWQGVPGATGYRVTWRALRGGATQQQELGPGQGSVLLRDLEPATDYEVTVSAVFGRSVGPATPLTARTDSFVEQTLRPVILSPTVVLLSWNVVPEARGYRLEWRRESGREPPQKVVLPADVTHYRLAGLQPGTEYRLTLYTLLEGREVATPAMVVPTEPVSLPPTGCHHAACLSPLTLSADPTFCLGVERTLVLPGSQTAFDLDDVRAGLSYTVRVSARMGPREGGASVLTVRRESEAPLAAPVLRVVLSDATRVRVTWSPIPGASGFRISWRTGSGPESSRTVPPDSTATDLLGLQPGTSYQVAVSALRGREEGPPGLVVAKTGQGLRLSLASASSGTGVSGGAHVAGVEGAPASVVVRTAPEPVGTVSELQILNASSDVLRVTWVGVPGATAYRLAWGRSEGGPTRHQIVPGNTDSAEIRGLEGGISYSVGVTALVGDREGAPVSIVVTTPPEAPSILETLRVVQRGAHSLRLRWEPVSGARGFRLRWRPEGGQEQSQFLGPELSSYHLDGLEPDTRYQVWLSVLGPAGEGPPAEVTAYTGECSGPELRVVDTSVDSVTLAWSPVSGASNYVLTWRPLSGTSWDVPGTPQTLPGSLSSQRVTGLQPGVPYVFSLTPVQAGGRGPEASVTQSPVCPHGLVDVVFLLHTTQDSAHRAEAVRRVLERLVSALGPLGPQAAQVGLLSYSHRASPLFPLNSSHDLGVILQKIRGISYADPSGNNLGAAVVVAHRQLLVPDAPGRRQQVPGVMVLLVDEPLRGDVSSPIREAQSAGLKVMVLGLAGADPEQLRRLVPGTDPLQNFFAVDDGPSLHRAAGDLAAALCQAAVAVQPQPGPCSVHCPKVSGAKGVRAWPPTASPASLRPLGWGSLPGFPGVDGAPGIPGHPGTPGTPGLKVRKPYLGEQGPRGPKGEPVGEVCRGAVPGRDRGDKGDRGERVSEGEGMQRAARTAVLSQGPPGPRIGGPASGEPGLPVRNSEKQGAGGRASPGSSHLLLQGDCEDGSPGLPGRSGPPGEPLSLSDPAELTWYQSKSWPPLPLSSYPIPAPPPFARSLLPTWSGTCTSFPQGPPGAAGHPGARGPEMGPPGPRGAAGVKGGPVSEGKVLGVGPVKALPGPPGLAMPGDPGPKGDHPGRPGPSGPVGPRGRERWGTEVTEVRKEGGVGDAAGRGGAVGNPGVDCGANGSLGVFEKAGVPGAPGPVGEKGDPGDPGEDGRNGSPGPSGPKGDRGEPVSGAGPGSGRKESSPPGERGQEGPRGPKGDPGPPGASGERRAWENLGPLNPWICASGDPEGSPNLGGFYSGRESLGGPPSPQGGLPGFRGEHGPPGPPGPPGALVSPGFRAAFCPFLPTLNGDRKARRGRQTRPEREERKSRGHDGPKGERGAPGSAGLQGPPGLPGQVGPPGQVTVAPTFTYTRGLPGERGPRGEPGSVANVAQVLETAGIKTSVLREIVETWDESSGSLLPVPDRRRGSKGDPGEQGPPGKEVSGGCDGTWPVEGTSAQLPALALPLPQGPIGFPGERGLKGDRGDPGPQGPPGLALAERGPSGPPGLAGEPGKPGIPGLPGQAGAVGEAGRPGERVSLGGGGRDGLPGLPGPPGPPGPKVITPETGGEPGQRGLDGSPGLLGERGVAGPEGKPVSGGPSSGAPAVCGGHGDPGPPGAPEFPGPLQGEPGETGPPGRVRGWAGLPGLPGPVGPKGEAGPVGPPGQVTLMPTSACTSSSASPQASVSESPWGGLVGAGRRGQALTWRSPQVLVGPPGAKGEKWARPPGLSAGPRGERPEPLSTLSVQGEAGRAGEPGDPGEDVSLGPGGGFWETGTPGSPGAPGSVGFPGQTGPRGETGQPGPGGERVRGRNGMGGFPPLSDPQGAPGASGLKGDKGDPGVGLPGPRGERGEPGVRVRDKGDVGFTGPRGIKNCFSVSFLAGRGVDGPDGTAQGGLCLLGRGLEYLQLIERGSARRWLYYLLFSLRESPVDSMERRETRYRGRGAAGAAGLGPEAQPCSRRPQGEAGLPGRPGLAGRRGETVSMGHPRDRIGWVSQGQTHAFFLLQGEPGVPGQSGAPGKEGLIGPKKGDSGGQDGAGEGDRGFDGQSGPKGDQGEKGERGPPGIGGFPGPRGSDGSSGPPGPPGSVGPKGPEGLQGQKGERGPPGQSVVGAPGPPGTPGDRGEQGRPGPAGPRGEKGEPAMTVREVQGLGPASPLPPVPGPAAAPHSTPVLPADQVPPEDDEFSEYSEYSVEEYQDPEPPWDSEGEDEAWARGAHSDPHPCSLPLDEGSCTAYTLRWYHRAVPGGTEACHPFVYGGCGGNANRFGTREACERRCSPRAGDSSRTGAA</sequence>
<dbReference type="GO" id="GO:0005581">
    <property type="term" value="C:collagen trimer"/>
    <property type="evidence" value="ECO:0007669"/>
    <property type="project" value="UniProtKB-KW"/>
</dbReference>
<feature type="signal peptide" evidence="19">
    <location>
        <begin position="1"/>
        <end position="23"/>
    </location>
</feature>
<dbReference type="Gene3D" id="4.10.410.10">
    <property type="entry name" value="Pancreatic trypsin inhibitor Kunitz domain"/>
    <property type="match status" value="1"/>
</dbReference>
<evidence type="ECO:0000256" key="17">
    <source>
        <dbReference type="ARBA" id="ARBA00081956"/>
    </source>
</evidence>
<dbReference type="FunFam" id="2.60.40.10:FF:000307">
    <property type="entry name" value="collagen alpha-1(VII) chain isoform X1"/>
    <property type="match status" value="3"/>
</dbReference>
<dbReference type="GO" id="GO:0007044">
    <property type="term" value="P:cell-substrate junction assembly"/>
    <property type="evidence" value="ECO:0007669"/>
    <property type="project" value="TreeGrafter"/>
</dbReference>
<keyword evidence="3" id="KW-0272">Extracellular matrix</keyword>
<dbReference type="Gene3D" id="3.40.50.410">
    <property type="entry name" value="von Willebrand factor, type A domain"/>
    <property type="match status" value="2"/>
</dbReference>
<dbReference type="Ensembl" id="ENSCLAT00000018445.1">
    <property type="protein sequence ID" value="ENSCLAP00000018266.1"/>
    <property type="gene ID" value="ENSCLAG00000012526.1"/>
</dbReference>
<dbReference type="PRINTS" id="PR00453">
    <property type="entry name" value="VWFADOMAIN"/>
</dbReference>
<evidence type="ECO:0000313" key="24">
    <source>
        <dbReference type="Proteomes" id="UP000694398"/>
    </source>
</evidence>
<feature type="compositionally biased region" description="Pro residues" evidence="18">
    <location>
        <begin position="1933"/>
        <end position="1942"/>
    </location>
</feature>
<dbReference type="InterPro" id="IPR003961">
    <property type="entry name" value="FN3_dom"/>
</dbReference>
<comment type="subunit">
    <text evidence="15">Homotrimer. Interacts with MIA3/TANGO1; facilitating its loading into transport carriers and subsequent secretion.</text>
</comment>
<feature type="compositionally biased region" description="Gly residues" evidence="18">
    <location>
        <begin position="2443"/>
        <end position="2452"/>
    </location>
</feature>
<keyword evidence="4" id="KW-0646">Protease inhibitor</keyword>
<feature type="chain" id="PRO_5034435784" description="Collagen alpha-1(VII) chain" evidence="19">
    <location>
        <begin position="24"/>
        <end position="2670"/>
    </location>
</feature>
<feature type="compositionally biased region" description="Pro residues" evidence="18">
    <location>
        <begin position="1996"/>
        <end position="2005"/>
    </location>
</feature>
<evidence type="ECO:0000256" key="1">
    <source>
        <dbReference type="ARBA" id="ARBA00004302"/>
    </source>
</evidence>
<feature type="domain" description="VWFA" evidence="20">
    <location>
        <begin position="38"/>
        <end position="211"/>
    </location>
</feature>
<feature type="region of interest" description="Disordered" evidence="18">
    <location>
        <begin position="1404"/>
        <end position="1490"/>
    </location>
</feature>
<feature type="compositionally biased region" description="Basic and acidic residues" evidence="18">
    <location>
        <begin position="1703"/>
        <end position="1722"/>
    </location>
</feature>
<feature type="compositionally biased region" description="Acidic residues" evidence="18">
    <location>
        <begin position="2560"/>
        <end position="2591"/>
    </location>
</feature>
<evidence type="ECO:0000256" key="13">
    <source>
        <dbReference type="ARBA" id="ARBA00023278"/>
    </source>
</evidence>
<keyword evidence="6" id="KW-0677">Repeat</keyword>
<feature type="compositionally biased region" description="Polar residues" evidence="18">
    <location>
        <begin position="618"/>
        <end position="634"/>
    </location>
</feature>
<dbReference type="PROSITE" id="PS50853">
    <property type="entry name" value="FN3"/>
    <property type="match status" value="6"/>
</dbReference>
<keyword evidence="24" id="KW-1185">Reference proteome</keyword>
<dbReference type="PANTHER" id="PTHR46708:SF7">
    <property type="entry name" value="FIBRONECTIN TYPE-III DOMAIN-CONTAINING PROTEIN"/>
    <property type="match status" value="1"/>
</dbReference>
<feature type="compositionally biased region" description="Low complexity" evidence="18">
    <location>
        <begin position="2346"/>
        <end position="2357"/>
    </location>
</feature>
<feature type="compositionally biased region" description="Low complexity" evidence="18">
    <location>
        <begin position="1411"/>
        <end position="1423"/>
    </location>
</feature>
<dbReference type="InterPro" id="IPR036880">
    <property type="entry name" value="Kunitz_BPTI_sf"/>
</dbReference>
<dbReference type="FunFam" id="3.40.50.410:FF:000072">
    <property type="entry name" value="collagen alpha-1(VII) chain"/>
    <property type="match status" value="1"/>
</dbReference>
<feature type="domain" description="Fibronectin type-III" evidence="22">
    <location>
        <begin position="234"/>
        <end position="329"/>
    </location>
</feature>
<dbReference type="FunFam" id="2.60.40.10:FF:001175">
    <property type="entry name" value="Putative collagen alpha-1vii chain"/>
    <property type="match status" value="1"/>
</dbReference>
<feature type="region of interest" description="Disordered" evidence="18">
    <location>
        <begin position="2092"/>
        <end position="2246"/>
    </location>
</feature>
<keyword evidence="5 19" id="KW-0732">Signal</keyword>
<dbReference type="Pfam" id="PF00014">
    <property type="entry name" value="Kunitz_BPTI"/>
    <property type="match status" value="1"/>
</dbReference>
<dbReference type="GO" id="GO:0005576">
    <property type="term" value="C:extracellular region"/>
    <property type="evidence" value="ECO:0007669"/>
    <property type="project" value="UniProtKB-ARBA"/>
</dbReference>
<feature type="compositionally biased region" description="Basic and acidic residues" evidence="18">
    <location>
        <begin position="1580"/>
        <end position="1599"/>
    </location>
</feature>
<dbReference type="InterPro" id="IPR036116">
    <property type="entry name" value="FN3_sf"/>
</dbReference>
<evidence type="ECO:0000256" key="7">
    <source>
        <dbReference type="ARBA" id="ARBA00022869"/>
    </source>
</evidence>
<evidence type="ECO:0000256" key="3">
    <source>
        <dbReference type="ARBA" id="ARBA00022530"/>
    </source>
</evidence>
<dbReference type="InterPro" id="IPR002223">
    <property type="entry name" value="Kunitz_BPTI"/>
</dbReference>
<evidence type="ECO:0000256" key="18">
    <source>
        <dbReference type="SAM" id="MobiDB-lite"/>
    </source>
</evidence>
<dbReference type="GO" id="GO:0005178">
    <property type="term" value="F:integrin binding"/>
    <property type="evidence" value="ECO:0007669"/>
    <property type="project" value="TreeGrafter"/>
</dbReference>
<keyword evidence="2" id="KW-0964">Secreted</keyword>
<evidence type="ECO:0000256" key="11">
    <source>
        <dbReference type="ARBA" id="ARBA00023157"/>
    </source>
</evidence>
<dbReference type="FunFam" id="2.60.40.10:FF:001646">
    <property type="entry name" value="Collagen, type VII, alpha 1"/>
    <property type="match status" value="1"/>
</dbReference>
<feature type="domain" description="Fibronectin type-III" evidence="22">
    <location>
        <begin position="801"/>
        <end position="894"/>
    </location>
</feature>
<dbReference type="GeneTree" id="ENSGT00940000153769"/>
<dbReference type="Pfam" id="PF01391">
    <property type="entry name" value="Collagen"/>
    <property type="match status" value="1"/>
</dbReference>
<dbReference type="PROSITE" id="PS50279">
    <property type="entry name" value="BPTI_KUNITZ_2"/>
    <property type="match status" value="1"/>
</dbReference>
<evidence type="ECO:0000256" key="15">
    <source>
        <dbReference type="ARBA" id="ARBA00064977"/>
    </source>
</evidence>
<dbReference type="InterPro" id="IPR008160">
    <property type="entry name" value="Collagen"/>
</dbReference>
<dbReference type="OMA" id="QTFFAVD"/>
<reference evidence="23" key="2">
    <citation type="submission" date="2025-09" db="UniProtKB">
        <authorList>
            <consortium name="Ensembl"/>
        </authorList>
    </citation>
    <scope>IDENTIFICATION</scope>
</reference>
<feature type="domain" description="Fibronectin type-III" evidence="22">
    <location>
        <begin position="330"/>
        <end position="416"/>
    </location>
</feature>
<evidence type="ECO:0000256" key="19">
    <source>
        <dbReference type="SAM" id="SignalP"/>
    </source>
</evidence>
<dbReference type="InterPro" id="IPR036465">
    <property type="entry name" value="vWFA_dom_sf"/>
</dbReference>
<dbReference type="SMART" id="SM00060">
    <property type="entry name" value="FN3"/>
    <property type="match status" value="7"/>
</dbReference>
<evidence type="ECO:0000259" key="21">
    <source>
        <dbReference type="PROSITE" id="PS50279"/>
    </source>
</evidence>
<dbReference type="PANTHER" id="PTHR46708">
    <property type="entry name" value="TENASCIN"/>
    <property type="match status" value="1"/>
</dbReference>
<keyword evidence="7" id="KW-0084">Basement membrane</keyword>
<keyword evidence="11" id="KW-1015">Disulfide bond</keyword>
<feature type="region of interest" description="Disordered" evidence="18">
    <location>
        <begin position="1531"/>
        <end position="1770"/>
    </location>
</feature>
<organism evidence="23 24">
    <name type="scientific">Chinchilla lanigera</name>
    <name type="common">Long-tailed chinchilla</name>
    <name type="synonym">Chinchilla villidera</name>
    <dbReference type="NCBI Taxonomy" id="34839"/>
    <lineage>
        <taxon>Eukaryota</taxon>
        <taxon>Metazoa</taxon>
        <taxon>Chordata</taxon>
        <taxon>Craniata</taxon>
        <taxon>Vertebrata</taxon>
        <taxon>Euteleostomi</taxon>
        <taxon>Mammalia</taxon>
        <taxon>Eutheria</taxon>
        <taxon>Euarchontoglires</taxon>
        <taxon>Glires</taxon>
        <taxon>Rodentia</taxon>
        <taxon>Hystricomorpha</taxon>
        <taxon>Chinchillidae</taxon>
        <taxon>Chinchilla</taxon>
    </lineage>
</organism>
<dbReference type="SUPFAM" id="SSF53300">
    <property type="entry name" value="vWA-like"/>
    <property type="match status" value="2"/>
</dbReference>
<keyword evidence="8" id="KW-0130">Cell adhesion</keyword>
<feature type="compositionally biased region" description="Low complexity" evidence="18">
    <location>
        <begin position="1841"/>
        <end position="1850"/>
    </location>
</feature>
<feature type="domain" description="BPTI/Kunitz inhibitor" evidence="21">
    <location>
        <begin position="2604"/>
        <end position="2657"/>
    </location>
</feature>
<dbReference type="GO" id="GO:0007507">
    <property type="term" value="P:heart development"/>
    <property type="evidence" value="ECO:0007669"/>
    <property type="project" value="TreeGrafter"/>
</dbReference>
<evidence type="ECO:0000259" key="22">
    <source>
        <dbReference type="PROSITE" id="PS50853"/>
    </source>
</evidence>
<dbReference type="GO" id="GO:0004867">
    <property type="term" value="F:serine-type endopeptidase inhibitor activity"/>
    <property type="evidence" value="ECO:0007669"/>
    <property type="project" value="UniProtKB-KW"/>
</dbReference>
<comment type="subcellular location">
    <subcellularLocation>
        <location evidence="1">Secreted</location>
        <location evidence="1">Extracellular space</location>
        <location evidence="1">Extracellular matrix</location>
        <location evidence="1">Basement membrane</location>
    </subcellularLocation>
</comment>
<keyword evidence="12" id="KW-0325">Glycoprotein</keyword>
<evidence type="ECO:0000256" key="10">
    <source>
        <dbReference type="ARBA" id="ARBA00023119"/>
    </source>
</evidence>
<dbReference type="PRINTS" id="PR00759">
    <property type="entry name" value="BASICPTASE"/>
</dbReference>
<comment type="function">
    <text evidence="14">Stratified squamous epithelial basement membrane protein that forms anchoring fibrils which may contribute to epithelial basement membrane organization and adherence by interacting with extracellular matrix (ECM) proteins such as type IV collagen.</text>
</comment>
<dbReference type="Pfam" id="PF00041">
    <property type="entry name" value="fn3"/>
    <property type="match status" value="5"/>
</dbReference>
<evidence type="ECO:0000256" key="2">
    <source>
        <dbReference type="ARBA" id="ARBA00022525"/>
    </source>
</evidence>
<evidence type="ECO:0000256" key="4">
    <source>
        <dbReference type="ARBA" id="ARBA00022690"/>
    </source>
</evidence>
<feature type="compositionally biased region" description="Basic and acidic residues" evidence="18">
    <location>
        <begin position="1267"/>
        <end position="1282"/>
    </location>
</feature>
<feature type="domain" description="Fibronectin type-III" evidence="22">
    <location>
        <begin position="417"/>
        <end position="510"/>
    </location>
</feature>
<dbReference type="GO" id="GO:0007399">
    <property type="term" value="P:nervous system development"/>
    <property type="evidence" value="ECO:0007669"/>
    <property type="project" value="TreeGrafter"/>
</dbReference>
<evidence type="ECO:0000256" key="8">
    <source>
        <dbReference type="ARBA" id="ARBA00022889"/>
    </source>
</evidence>
<dbReference type="FunFam" id="3.40.50.410:FF:000001">
    <property type="entry name" value="Collagen, type XII, alpha 1"/>
    <property type="match status" value="1"/>
</dbReference>
<dbReference type="SUPFAM" id="SSF57362">
    <property type="entry name" value="BPTI-like"/>
    <property type="match status" value="1"/>
</dbReference>
<feature type="region of interest" description="Disordered" evidence="18">
    <location>
        <begin position="2388"/>
        <end position="2599"/>
    </location>
</feature>
<feature type="compositionally biased region" description="Basic and acidic residues" evidence="18">
    <location>
        <begin position="2229"/>
        <end position="2244"/>
    </location>
</feature>
<dbReference type="Gene3D" id="2.60.40.10">
    <property type="entry name" value="Immunoglobulins"/>
    <property type="match status" value="7"/>
</dbReference>
<feature type="compositionally biased region" description="Low complexity" evidence="18">
    <location>
        <begin position="2156"/>
        <end position="2171"/>
    </location>
</feature>
<dbReference type="GO" id="GO:0043394">
    <property type="term" value="F:proteoglycan binding"/>
    <property type="evidence" value="ECO:0007669"/>
    <property type="project" value="TreeGrafter"/>
</dbReference>
<feature type="region of interest" description="Disordered" evidence="18">
    <location>
        <begin position="1496"/>
        <end position="1515"/>
    </location>
</feature>
<feature type="compositionally biased region" description="Gly residues" evidence="18">
    <location>
        <begin position="1503"/>
        <end position="1514"/>
    </location>
</feature>
<dbReference type="GO" id="GO:0005604">
    <property type="term" value="C:basement membrane"/>
    <property type="evidence" value="ECO:0007669"/>
    <property type="project" value="UniProtKB-SubCell"/>
</dbReference>
<feature type="compositionally biased region" description="Pro residues" evidence="18">
    <location>
        <begin position="2536"/>
        <end position="2545"/>
    </location>
</feature>
<evidence type="ECO:0000256" key="6">
    <source>
        <dbReference type="ARBA" id="ARBA00022737"/>
    </source>
</evidence>
<dbReference type="SMART" id="SM00131">
    <property type="entry name" value="KU"/>
    <property type="match status" value="1"/>
</dbReference>
<keyword evidence="13" id="KW-0379">Hydroxylation</keyword>
<feature type="region of interest" description="Disordered" evidence="18">
    <location>
        <begin position="1221"/>
        <end position="1363"/>
    </location>
</feature>
<dbReference type="GO" id="GO:0007160">
    <property type="term" value="P:cell-matrix adhesion"/>
    <property type="evidence" value="ECO:0007669"/>
    <property type="project" value="TreeGrafter"/>
</dbReference>
<feature type="region of interest" description="Disordered" evidence="18">
    <location>
        <begin position="615"/>
        <end position="634"/>
    </location>
</feature>
<evidence type="ECO:0000256" key="9">
    <source>
        <dbReference type="ARBA" id="ARBA00022900"/>
    </source>
</evidence>
<dbReference type="InterPro" id="IPR050991">
    <property type="entry name" value="ECM_Regulatory_Proteins"/>
</dbReference>
<feature type="compositionally biased region" description="Basic and acidic residues" evidence="18">
    <location>
        <begin position="1806"/>
        <end position="1816"/>
    </location>
</feature>
<dbReference type="CDD" id="cd00063">
    <property type="entry name" value="FN3"/>
    <property type="match status" value="7"/>
</dbReference>
<dbReference type="CDD" id="cd01450">
    <property type="entry name" value="vWFA_subfamily_ECM"/>
    <property type="match status" value="1"/>
</dbReference>
<dbReference type="PROSITE" id="PS50234">
    <property type="entry name" value="VWFA"/>
    <property type="match status" value="2"/>
</dbReference>
<dbReference type="CDD" id="cd22627">
    <property type="entry name" value="Kunitz_collagen_alpha1_VII"/>
    <property type="match status" value="1"/>
</dbReference>
<feature type="domain" description="VWFA" evidence="20">
    <location>
        <begin position="987"/>
        <end position="1166"/>
    </location>
</feature>
<dbReference type="FunFam" id="2.60.40.10:FF:001333">
    <property type="entry name" value="collagen alpha-1(VII) chain isoform X2"/>
    <property type="match status" value="1"/>
</dbReference>
<accession>A0A8C2VNE3</accession>
<dbReference type="CDD" id="cd01482">
    <property type="entry name" value="vWA_collagen_alphaI-XII-like"/>
    <property type="match status" value="1"/>
</dbReference>
<feature type="compositionally biased region" description="Basic and acidic residues" evidence="18">
    <location>
        <begin position="1543"/>
        <end position="1555"/>
    </location>
</feature>
<dbReference type="FunFam" id="4.10.410.10:FF:000019">
    <property type="entry name" value="collagen alpha-1(VII) chain"/>
    <property type="match status" value="1"/>
</dbReference>
<proteinExistence type="predicted"/>
<evidence type="ECO:0000256" key="12">
    <source>
        <dbReference type="ARBA" id="ARBA00023180"/>
    </source>
</evidence>
<dbReference type="SUPFAM" id="SSF49265">
    <property type="entry name" value="Fibronectin type III"/>
    <property type="match status" value="5"/>
</dbReference>
<dbReference type="Pfam" id="PF00092">
    <property type="entry name" value="VWA"/>
    <property type="match status" value="2"/>
</dbReference>
<dbReference type="InterPro" id="IPR020901">
    <property type="entry name" value="Prtase_inh_Kunz-CS"/>
</dbReference>
<evidence type="ECO:0000256" key="14">
    <source>
        <dbReference type="ARBA" id="ARBA00053615"/>
    </source>
</evidence>
<keyword evidence="10" id="KW-0176">Collagen</keyword>
<evidence type="ECO:0000259" key="20">
    <source>
        <dbReference type="PROSITE" id="PS50234"/>
    </source>
</evidence>
<evidence type="ECO:0000256" key="16">
    <source>
        <dbReference type="ARBA" id="ARBA00067314"/>
    </source>
</evidence>
<feature type="region of interest" description="Disordered" evidence="18">
    <location>
        <begin position="2318"/>
        <end position="2373"/>
    </location>
</feature>
<keyword evidence="9" id="KW-0722">Serine protease inhibitor</keyword>
<reference evidence="23" key="1">
    <citation type="submission" date="2025-08" db="UniProtKB">
        <authorList>
            <consortium name="Ensembl"/>
        </authorList>
    </citation>
    <scope>IDENTIFICATION</scope>
</reference>
<feature type="domain" description="Fibronectin type-III" evidence="22">
    <location>
        <begin position="584"/>
        <end position="676"/>
    </location>
</feature>
<dbReference type="InterPro" id="IPR002035">
    <property type="entry name" value="VWF_A"/>
</dbReference>
<protein>
    <recommendedName>
        <fullName evidence="16">Collagen alpha-1(VII) chain</fullName>
    </recommendedName>
    <alternativeName>
        <fullName evidence="17">Long-chain collagen</fullName>
    </alternativeName>
</protein>
<evidence type="ECO:0000256" key="5">
    <source>
        <dbReference type="ARBA" id="ARBA00022729"/>
    </source>
</evidence>
<feature type="domain" description="Fibronectin type-III" evidence="22">
    <location>
        <begin position="713"/>
        <end position="800"/>
    </location>
</feature>
<name>A0A8C2VNE3_CHILA</name>
<dbReference type="SMART" id="SM00327">
    <property type="entry name" value="VWA"/>
    <property type="match status" value="2"/>
</dbReference>
<feature type="region of interest" description="Disordered" evidence="18">
    <location>
        <begin position="1797"/>
        <end position="2043"/>
    </location>
</feature>
<dbReference type="InterPro" id="IPR013783">
    <property type="entry name" value="Ig-like_fold"/>
</dbReference>
<feature type="compositionally biased region" description="Low complexity" evidence="18">
    <location>
        <begin position="1724"/>
        <end position="1751"/>
    </location>
</feature>